<feature type="compositionally biased region" description="Polar residues" evidence="1">
    <location>
        <begin position="62"/>
        <end position="76"/>
    </location>
</feature>
<dbReference type="EMBL" id="BAAAXZ010000128">
    <property type="protein sequence ID" value="GAA2935520.1"/>
    <property type="molecule type" value="Genomic_DNA"/>
</dbReference>
<reference evidence="3" key="1">
    <citation type="journal article" date="2019" name="Int. J. Syst. Evol. Microbiol.">
        <title>The Global Catalogue of Microorganisms (GCM) 10K type strain sequencing project: providing services to taxonomists for standard genome sequencing and annotation.</title>
        <authorList>
            <consortium name="The Broad Institute Genomics Platform"/>
            <consortium name="The Broad Institute Genome Sequencing Center for Infectious Disease"/>
            <person name="Wu L."/>
            <person name="Ma J."/>
        </authorList>
    </citation>
    <scope>NUCLEOTIDE SEQUENCE [LARGE SCALE GENOMIC DNA]</scope>
    <source>
        <strain evidence="3">JCM 4087</strain>
    </source>
</reference>
<feature type="region of interest" description="Disordered" evidence="1">
    <location>
        <begin position="42"/>
        <end position="112"/>
    </location>
</feature>
<sequence>MVQLPADGRPPVPAERLGHGLRVSSSRWRGLEVDEGAALVRHLAQPPQPLPRPLRGRKPSKQNRSTGSPDTASAVSTADGPGTAVTFTPRCNRGGDQAVAGVGRPTAIPRVA</sequence>
<organism evidence="2 3">
    <name type="scientific">Streptomyces thioluteus</name>
    <dbReference type="NCBI Taxonomy" id="66431"/>
    <lineage>
        <taxon>Bacteria</taxon>
        <taxon>Bacillati</taxon>
        <taxon>Actinomycetota</taxon>
        <taxon>Actinomycetes</taxon>
        <taxon>Kitasatosporales</taxon>
        <taxon>Streptomycetaceae</taxon>
        <taxon>Streptomyces</taxon>
    </lineage>
</organism>
<dbReference type="Proteomes" id="UP001501102">
    <property type="component" value="Unassembled WGS sequence"/>
</dbReference>
<name>A0ABP6JMJ1_STRTU</name>
<evidence type="ECO:0000313" key="2">
    <source>
        <dbReference type="EMBL" id="GAA2935520.1"/>
    </source>
</evidence>
<protein>
    <recommendedName>
        <fullName evidence="4">Transposase</fullName>
    </recommendedName>
</protein>
<evidence type="ECO:0000313" key="3">
    <source>
        <dbReference type="Proteomes" id="UP001501102"/>
    </source>
</evidence>
<keyword evidence="3" id="KW-1185">Reference proteome</keyword>
<accession>A0ABP6JMJ1</accession>
<evidence type="ECO:0000256" key="1">
    <source>
        <dbReference type="SAM" id="MobiDB-lite"/>
    </source>
</evidence>
<proteinExistence type="predicted"/>
<gene>
    <name evidence="2" type="ORF">GCM10020221_34130</name>
</gene>
<comment type="caution">
    <text evidence="2">The sequence shown here is derived from an EMBL/GenBank/DDBJ whole genome shotgun (WGS) entry which is preliminary data.</text>
</comment>
<evidence type="ECO:0008006" key="4">
    <source>
        <dbReference type="Google" id="ProtNLM"/>
    </source>
</evidence>